<dbReference type="InterPro" id="IPR013078">
    <property type="entry name" value="His_Pase_superF_clade-1"/>
</dbReference>
<evidence type="ECO:0000256" key="2">
    <source>
        <dbReference type="PIRSR" id="PIRSR613078-2"/>
    </source>
</evidence>
<dbReference type="GO" id="GO:0005737">
    <property type="term" value="C:cytoplasm"/>
    <property type="evidence" value="ECO:0007669"/>
    <property type="project" value="TreeGrafter"/>
</dbReference>
<comment type="caution">
    <text evidence="3">The sequence shown here is derived from an EMBL/GenBank/DDBJ whole genome shotgun (WGS) entry which is preliminary data.</text>
</comment>
<dbReference type="InterPro" id="IPR029033">
    <property type="entry name" value="His_PPase_superfam"/>
</dbReference>
<evidence type="ECO:0000313" key="3">
    <source>
        <dbReference type="EMBL" id="GGI06879.1"/>
    </source>
</evidence>
<dbReference type="PROSITE" id="PS00175">
    <property type="entry name" value="PG_MUTASE"/>
    <property type="match status" value="1"/>
</dbReference>
<dbReference type="PANTHER" id="PTHR48100">
    <property type="entry name" value="BROAD-SPECIFICITY PHOSPHATASE YOR283W-RELATED"/>
    <property type="match status" value="1"/>
</dbReference>
<reference evidence="3" key="1">
    <citation type="journal article" date="2014" name="Int. J. Syst. Evol. Microbiol.">
        <title>Complete genome sequence of Corynebacterium casei LMG S-19264T (=DSM 44701T), isolated from a smear-ripened cheese.</title>
        <authorList>
            <consortium name="US DOE Joint Genome Institute (JGI-PGF)"/>
            <person name="Walter F."/>
            <person name="Albersmeier A."/>
            <person name="Kalinowski J."/>
            <person name="Ruckert C."/>
        </authorList>
    </citation>
    <scope>NUCLEOTIDE SEQUENCE</scope>
    <source>
        <strain evidence="3">CGMCC 1.14988</strain>
    </source>
</reference>
<feature type="active site" description="Proton donor/acceptor" evidence="1">
    <location>
        <position position="79"/>
    </location>
</feature>
<evidence type="ECO:0000256" key="1">
    <source>
        <dbReference type="PIRSR" id="PIRSR613078-1"/>
    </source>
</evidence>
<protein>
    <submittedName>
        <fullName evidence="3">Phosphatase</fullName>
    </submittedName>
</protein>
<proteinExistence type="predicted"/>
<feature type="active site" description="Tele-phosphohistidine intermediate" evidence="1">
    <location>
        <position position="5"/>
    </location>
</feature>
<keyword evidence="4" id="KW-1185">Reference proteome</keyword>
<dbReference type="GO" id="GO:0016791">
    <property type="term" value="F:phosphatase activity"/>
    <property type="evidence" value="ECO:0007669"/>
    <property type="project" value="TreeGrafter"/>
</dbReference>
<name>A0A8J3EUC3_9ACTN</name>
<dbReference type="AlphaFoldDB" id="A0A8J3EUC3"/>
<dbReference type="InterPro" id="IPR050275">
    <property type="entry name" value="PGM_Phosphatase"/>
</dbReference>
<dbReference type="Gene3D" id="3.40.50.1240">
    <property type="entry name" value="Phosphoglycerate mutase-like"/>
    <property type="match status" value="1"/>
</dbReference>
<dbReference type="PANTHER" id="PTHR48100:SF62">
    <property type="entry name" value="GLUCOSYL-3-PHOSPHOGLYCERATE PHOSPHATASE"/>
    <property type="match status" value="1"/>
</dbReference>
<dbReference type="SMART" id="SM00855">
    <property type="entry name" value="PGAM"/>
    <property type="match status" value="1"/>
</dbReference>
<dbReference type="EMBL" id="BMHA01000007">
    <property type="protein sequence ID" value="GGI06879.1"/>
    <property type="molecule type" value="Genomic_DNA"/>
</dbReference>
<dbReference type="Proteomes" id="UP000650511">
    <property type="component" value="Unassembled WGS sequence"/>
</dbReference>
<gene>
    <name evidence="3" type="ORF">GCM10011354_21300</name>
</gene>
<accession>A0A8J3EUC3</accession>
<reference evidence="3" key="2">
    <citation type="submission" date="2020-09" db="EMBL/GenBank/DDBJ databases">
        <authorList>
            <person name="Sun Q."/>
            <person name="Zhou Y."/>
        </authorList>
    </citation>
    <scope>NUCLEOTIDE SEQUENCE</scope>
    <source>
        <strain evidence="3">CGMCC 1.14988</strain>
    </source>
</reference>
<organism evidence="3 4">
    <name type="scientific">Egicoccus halophilus</name>
    <dbReference type="NCBI Taxonomy" id="1670830"/>
    <lineage>
        <taxon>Bacteria</taxon>
        <taxon>Bacillati</taxon>
        <taxon>Actinomycetota</taxon>
        <taxon>Nitriliruptoria</taxon>
        <taxon>Egicoccales</taxon>
        <taxon>Egicoccaceae</taxon>
        <taxon>Egicoccus</taxon>
    </lineage>
</organism>
<feature type="binding site" evidence="2">
    <location>
        <begin position="4"/>
        <end position="11"/>
    </location>
    <ligand>
        <name>substrate</name>
    </ligand>
</feature>
<dbReference type="CDD" id="cd07067">
    <property type="entry name" value="HP_PGM_like"/>
    <property type="match status" value="1"/>
</dbReference>
<sequence>MLVRHGESIWNATGRIQGQQCAGLSDTGSAQARATGAALAEGHPDARVVVSDLLRCQQTAQPLLDALGGEPVTDARLRERSFGAWEGLTRDEVAERDAERWRRWRERDDEVVAEIDGETDAVFVARIVPVLRELLADTPQDGVTVAVTHGGPIWHGTHALLGLPPATLGTVHNASVTELVSTDGGSPALERYNEIAHLPRELRVGRQPAVVA</sequence>
<evidence type="ECO:0000313" key="4">
    <source>
        <dbReference type="Proteomes" id="UP000650511"/>
    </source>
</evidence>
<dbReference type="SUPFAM" id="SSF53254">
    <property type="entry name" value="Phosphoglycerate mutase-like"/>
    <property type="match status" value="1"/>
</dbReference>
<dbReference type="InterPro" id="IPR001345">
    <property type="entry name" value="PG/BPGM_mutase_AS"/>
</dbReference>
<dbReference type="Pfam" id="PF00300">
    <property type="entry name" value="His_Phos_1"/>
    <property type="match status" value="1"/>
</dbReference>
<feature type="binding site" evidence="2">
    <location>
        <position position="55"/>
    </location>
    <ligand>
        <name>substrate</name>
    </ligand>
</feature>